<dbReference type="InterPro" id="IPR011762">
    <property type="entry name" value="COA_CT_N"/>
</dbReference>
<keyword evidence="4" id="KW-0808">Transferase</keyword>
<dbReference type="AlphaFoldDB" id="A0A3T0D5N6"/>
<dbReference type="InterPro" id="IPR011763">
    <property type="entry name" value="COA_CT_C"/>
</dbReference>
<dbReference type="PROSITE" id="PS50989">
    <property type="entry name" value="COA_CT_CTER"/>
    <property type="match status" value="1"/>
</dbReference>
<dbReference type="PROSITE" id="PS50980">
    <property type="entry name" value="COA_CT_NTER"/>
    <property type="match status" value="1"/>
</dbReference>
<gene>
    <name evidence="4" type="ORF">ELD05_06895</name>
</gene>
<dbReference type="EMBL" id="CP034791">
    <property type="protein sequence ID" value="AZT90391.1"/>
    <property type="molecule type" value="Genomic_DNA"/>
</dbReference>
<reference evidence="4 5" key="1">
    <citation type="submission" date="2018-12" db="EMBL/GenBank/DDBJ databases">
        <title>Genome sequence from the cellulolytic species, Caldicellulosiruptor changbaiensis.</title>
        <authorList>
            <person name="Blumer-Schuette S.E."/>
            <person name="Mendoza C."/>
        </authorList>
    </citation>
    <scope>NUCLEOTIDE SEQUENCE [LARGE SCALE GENOMIC DNA]</scope>
    <source>
        <strain evidence="4 5">CBS-Z</strain>
    </source>
</reference>
<sequence>MTDKLKELRQRRERILKLGGEDKVKKQHENKKLTCRERIEYLLDQGSFSEIDMFVEHRCQEFDMKETYVPSDGVVTGYGTINGRKVFVYAQDFTSIGGSLGEMHAKKICKVLDLAMKYGCPVIGINDSGGARIQEGVDALAGYGEIFFRNTMASGVIPQIAAIMGPCAGGAVYSPAIMDFIFMVDKTSQMFVTGPQVIKAVTGEEISLEELGGAFTHNSKSGVAHFIAEDEYTLLDMIKYLLSFLPSNNMDDPPYVISSDSEKRVIPELENLIPNEPNKAYDVKDVIYKVVDNEEFLEVQPYFAQNAVVGFGRIGGFSVGIVANQPKVNAGVLDYDSSDKVARFVRFCDAFNIPIVTFTDVPGFLPGVNQEHNGIIRHGAKVLYAYSEATVPKINVILRKAYGGAYIAMSSKHIGADFVFAWPTAEIAVMGPDGAANIIFRKEIQAASNPEEERRKRILEYTQKFANPYIAAARGYVDDVIEPKFTRNKIIEALNISATKRESRPPKKHGNIPL</sequence>
<dbReference type="Proteomes" id="UP000282930">
    <property type="component" value="Chromosome"/>
</dbReference>
<dbReference type="InterPro" id="IPR029045">
    <property type="entry name" value="ClpP/crotonase-like_dom_sf"/>
</dbReference>
<dbReference type="PANTHER" id="PTHR43842">
    <property type="entry name" value="PROPIONYL-COA CARBOXYLASE BETA CHAIN"/>
    <property type="match status" value="1"/>
</dbReference>
<dbReference type="GO" id="GO:0003989">
    <property type="term" value="F:acetyl-CoA carboxylase activity"/>
    <property type="evidence" value="ECO:0007669"/>
    <property type="project" value="UniProtKB-ARBA"/>
</dbReference>
<dbReference type="PANTHER" id="PTHR43842:SF2">
    <property type="entry name" value="PROPIONYL-COA CARBOXYLASE BETA CHAIN, MITOCHONDRIAL"/>
    <property type="match status" value="1"/>
</dbReference>
<proteinExistence type="inferred from homology"/>
<dbReference type="Pfam" id="PF01039">
    <property type="entry name" value="Carboxyl_trans"/>
    <property type="match status" value="1"/>
</dbReference>
<protein>
    <submittedName>
        <fullName evidence="4">Methylmalonyl-CoA carboxyltransferase</fullName>
    </submittedName>
</protein>
<evidence type="ECO:0000256" key="1">
    <source>
        <dbReference type="ARBA" id="ARBA00006102"/>
    </source>
</evidence>
<accession>A0A3T0D5N6</accession>
<feature type="domain" description="CoA carboxyltransferase C-terminal" evidence="3">
    <location>
        <begin position="258"/>
        <end position="496"/>
    </location>
</feature>
<feature type="domain" description="CoA carboxyltransferase N-terminal" evidence="2">
    <location>
        <begin position="1"/>
        <end position="257"/>
    </location>
</feature>
<dbReference type="FunFam" id="3.90.226.10:FF:000016">
    <property type="entry name" value="Propionyl-CoA carboxylase, beta subunit"/>
    <property type="match status" value="1"/>
</dbReference>
<evidence type="ECO:0000259" key="3">
    <source>
        <dbReference type="PROSITE" id="PS50989"/>
    </source>
</evidence>
<organism evidence="4 5">
    <name type="scientific">Caldicellulosiruptor changbaiensis</name>
    <dbReference type="NCBI Taxonomy" id="1222016"/>
    <lineage>
        <taxon>Bacteria</taxon>
        <taxon>Bacillati</taxon>
        <taxon>Bacillota</taxon>
        <taxon>Bacillota incertae sedis</taxon>
        <taxon>Caldicellulosiruptorales</taxon>
        <taxon>Caldicellulosiruptoraceae</taxon>
        <taxon>Caldicellulosiruptor</taxon>
    </lineage>
</organism>
<dbReference type="GO" id="GO:0016740">
    <property type="term" value="F:transferase activity"/>
    <property type="evidence" value="ECO:0007669"/>
    <property type="project" value="UniProtKB-KW"/>
</dbReference>
<dbReference type="KEGG" id="ccha:ELD05_06895"/>
<evidence type="ECO:0000259" key="2">
    <source>
        <dbReference type="PROSITE" id="PS50980"/>
    </source>
</evidence>
<dbReference type="Gene3D" id="3.90.226.10">
    <property type="entry name" value="2-enoyl-CoA Hydratase, Chain A, domain 1"/>
    <property type="match status" value="2"/>
</dbReference>
<dbReference type="RefSeq" id="WP_127351853.1">
    <property type="nucleotide sequence ID" value="NZ_CP034791.1"/>
</dbReference>
<dbReference type="SUPFAM" id="SSF52096">
    <property type="entry name" value="ClpP/crotonase"/>
    <property type="match status" value="2"/>
</dbReference>
<evidence type="ECO:0000313" key="4">
    <source>
        <dbReference type="EMBL" id="AZT90391.1"/>
    </source>
</evidence>
<dbReference type="InterPro" id="IPR051047">
    <property type="entry name" value="AccD/PCCB"/>
</dbReference>
<evidence type="ECO:0000313" key="5">
    <source>
        <dbReference type="Proteomes" id="UP000282930"/>
    </source>
</evidence>
<dbReference type="GO" id="GO:0015977">
    <property type="term" value="P:carbon fixation"/>
    <property type="evidence" value="ECO:0007669"/>
    <property type="project" value="UniProtKB-ARBA"/>
</dbReference>
<dbReference type="GO" id="GO:0009317">
    <property type="term" value="C:acetyl-CoA carboxylase complex"/>
    <property type="evidence" value="ECO:0007669"/>
    <property type="project" value="UniProtKB-ARBA"/>
</dbReference>
<dbReference type="FunFam" id="3.90.226.10:FF:000017">
    <property type="entry name" value="Propionyl-CoA carboxylase subunit beta 5"/>
    <property type="match status" value="1"/>
</dbReference>
<dbReference type="InterPro" id="IPR034733">
    <property type="entry name" value="AcCoA_carboxyl_beta"/>
</dbReference>
<dbReference type="GO" id="GO:0004658">
    <property type="term" value="F:propionyl-CoA carboxylase activity"/>
    <property type="evidence" value="ECO:0007669"/>
    <property type="project" value="UniProtKB-ARBA"/>
</dbReference>
<comment type="similarity">
    <text evidence="1">Belongs to the AccD/PCCB family.</text>
</comment>
<keyword evidence="5" id="KW-1185">Reference proteome</keyword>
<name>A0A3T0D5N6_9FIRM</name>